<evidence type="ECO:0000256" key="1">
    <source>
        <dbReference type="SAM" id="MobiDB-lite"/>
    </source>
</evidence>
<gene>
    <name evidence="2" type="ORF">CUT44_14125</name>
</gene>
<accession>A0A2M8LYV5</accession>
<reference evidence="2 3" key="1">
    <citation type="submission" date="2017-11" db="EMBL/GenBank/DDBJ databases">
        <title>Streptomyces carmine sp. nov., a novel actinomycete isolated from Sophora alopecuroides in Xinjiang, China.</title>
        <authorList>
            <person name="Wang Y."/>
            <person name="Luo X."/>
            <person name="Wan C."/>
            <person name="Zhang L."/>
        </authorList>
    </citation>
    <scope>NUCLEOTIDE SEQUENCE [LARGE SCALE GENOMIC DNA]</scope>
    <source>
        <strain evidence="2 3">TRM SA0054</strain>
    </source>
</reference>
<dbReference type="RefSeq" id="WP_100202317.1">
    <property type="nucleotide sequence ID" value="NZ_PGGW01000049.1"/>
</dbReference>
<feature type="region of interest" description="Disordered" evidence="1">
    <location>
        <begin position="57"/>
        <end position="77"/>
    </location>
</feature>
<feature type="compositionally biased region" description="Basic and acidic residues" evidence="1">
    <location>
        <begin position="68"/>
        <end position="77"/>
    </location>
</feature>
<evidence type="ECO:0008006" key="4">
    <source>
        <dbReference type="Google" id="ProtNLM"/>
    </source>
</evidence>
<name>A0A2M8LYV5_9ACTN</name>
<sequence length="77" mass="8433">MTDDNGREWWTIAQVAAYLGVKEASARGQASRWGITRAHVTGASGRAEARYDAAEIREAHAARPGRGARTDRRPRQG</sequence>
<keyword evidence="3" id="KW-1185">Reference proteome</keyword>
<organism evidence="2 3">
    <name type="scientific">Streptomyces carminius</name>
    <dbReference type="NCBI Taxonomy" id="2665496"/>
    <lineage>
        <taxon>Bacteria</taxon>
        <taxon>Bacillati</taxon>
        <taxon>Actinomycetota</taxon>
        <taxon>Actinomycetes</taxon>
        <taxon>Kitasatosporales</taxon>
        <taxon>Streptomycetaceae</taxon>
        <taxon>Streptomyces</taxon>
    </lineage>
</organism>
<proteinExistence type="predicted"/>
<dbReference type="EMBL" id="PGGW01000049">
    <property type="protein sequence ID" value="PJE97115.1"/>
    <property type="molecule type" value="Genomic_DNA"/>
</dbReference>
<dbReference type="Proteomes" id="UP000230407">
    <property type="component" value="Unassembled WGS sequence"/>
</dbReference>
<dbReference type="AlphaFoldDB" id="A0A2M8LYV5"/>
<protein>
    <recommendedName>
        <fullName evidence="4">DNA-binding protein</fullName>
    </recommendedName>
</protein>
<evidence type="ECO:0000313" key="3">
    <source>
        <dbReference type="Proteomes" id="UP000230407"/>
    </source>
</evidence>
<comment type="caution">
    <text evidence="2">The sequence shown here is derived from an EMBL/GenBank/DDBJ whole genome shotgun (WGS) entry which is preliminary data.</text>
</comment>
<evidence type="ECO:0000313" key="2">
    <source>
        <dbReference type="EMBL" id="PJE97115.1"/>
    </source>
</evidence>